<dbReference type="KEGG" id="pbf:CFX0092_A2705"/>
<proteinExistence type="predicted"/>
<dbReference type="EMBL" id="LN890655">
    <property type="protein sequence ID" value="CUS04583.2"/>
    <property type="molecule type" value="Genomic_DNA"/>
</dbReference>
<keyword evidence="2" id="KW-1185">Reference proteome</keyword>
<organism evidence="1 2">
    <name type="scientific">Candidatus Promineifilum breve</name>
    <dbReference type="NCBI Taxonomy" id="1806508"/>
    <lineage>
        <taxon>Bacteria</taxon>
        <taxon>Bacillati</taxon>
        <taxon>Chloroflexota</taxon>
        <taxon>Ardenticatenia</taxon>
        <taxon>Candidatus Promineifilales</taxon>
        <taxon>Candidatus Promineifilaceae</taxon>
        <taxon>Candidatus Promineifilum</taxon>
    </lineage>
</organism>
<evidence type="ECO:0000313" key="1">
    <source>
        <dbReference type="EMBL" id="CUS04583.2"/>
    </source>
</evidence>
<gene>
    <name evidence="1" type="ORF">CFX0092_A2705</name>
</gene>
<reference evidence="1" key="1">
    <citation type="submission" date="2016-01" db="EMBL/GenBank/DDBJ databases">
        <authorList>
            <person name="Mcilroy J.S."/>
            <person name="Karst M S."/>
            <person name="Albertsen M."/>
        </authorList>
    </citation>
    <scope>NUCLEOTIDE SEQUENCE</scope>
    <source>
        <strain evidence="1">Cfx-K</strain>
    </source>
</reference>
<dbReference type="Proteomes" id="UP000215027">
    <property type="component" value="Chromosome I"/>
</dbReference>
<dbReference type="AlphaFoldDB" id="A0A161KAX7"/>
<evidence type="ECO:0000313" key="2">
    <source>
        <dbReference type="Proteomes" id="UP000215027"/>
    </source>
</evidence>
<accession>A0A161KAX7</accession>
<sequence length="59" mass="6455">MELFAQGGRDPHAVEDLTTGWRLATSVSLFLSNEQDLSIHRRPLGHTGRSVGRWLPGAG</sequence>
<name>A0A161KAX7_9CHLR</name>
<protein>
    <submittedName>
        <fullName evidence="1">Uncharacterized protein</fullName>
    </submittedName>
</protein>